<evidence type="ECO:0000313" key="2">
    <source>
        <dbReference type="Proteomes" id="UP000694845"/>
    </source>
</evidence>
<dbReference type="GO" id="GO:0017154">
    <property type="term" value="F:semaphorin receptor activity"/>
    <property type="evidence" value="ECO:0007669"/>
    <property type="project" value="InterPro"/>
</dbReference>
<dbReference type="PANTHER" id="PTHR22625">
    <property type="entry name" value="PLEXIN"/>
    <property type="match status" value="1"/>
</dbReference>
<proteinExistence type="predicted"/>
<keyword evidence="1" id="KW-0472">Membrane</keyword>
<dbReference type="GO" id="GO:0030334">
    <property type="term" value="P:regulation of cell migration"/>
    <property type="evidence" value="ECO:0007669"/>
    <property type="project" value="TreeGrafter"/>
</dbReference>
<evidence type="ECO:0000313" key="3">
    <source>
        <dbReference type="RefSeq" id="XP_022104964.1"/>
    </source>
</evidence>
<evidence type="ECO:0000256" key="1">
    <source>
        <dbReference type="SAM" id="Phobius"/>
    </source>
</evidence>
<keyword evidence="1" id="KW-1133">Transmembrane helix</keyword>
<dbReference type="GO" id="GO:0005886">
    <property type="term" value="C:plasma membrane"/>
    <property type="evidence" value="ECO:0007669"/>
    <property type="project" value="TreeGrafter"/>
</dbReference>
<keyword evidence="1" id="KW-0812">Transmembrane</keyword>
<sequence>MEGDVNVTIGDAVCKDVTLIATRLTCSLPTEQPQSKTGAEFPEVVVHHGNLNFTIGQLEYVSENYLVYILMGVGIFIVVVIAFIAVLVWLCKVSPSYTTVQEMETHREQLDLQAAQESKDVEATNLRGDSE</sequence>
<dbReference type="Proteomes" id="UP000694845">
    <property type="component" value="Unplaced"/>
</dbReference>
<reference evidence="3" key="1">
    <citation type="submission" date="2025-08" db="UniProtKB">
        <authorList>
            <consortium name="RefSeq"/>
        </authorList>
    </citation>
    <scope>IDENTIFICATION</scope>
</reference>
<keyword evidence="2" id="KW-1185">Reference proteome</keyword>
<dbReference type="PANTHER" id="PTHR22625:SF70">
    <property type="entry name" value="PLEXIN A, ISOFORM A"/>
    <property type="match status" value="1"/>
</dbReference>
<organism evidence="2 3">
    <name type="scientific">Acanthaster planci</name>
    <name type="common">Crown-of-thorns starfish</name>
    <dbReference type="NCBI Taxonomy" id="133434"/>
    <lineage>
        <taxon>Eukaryota</taxon>
        <taxon>Metazoa</taxon>
        <taxon>Echinodermata</taxon>
        <taxon>Eleutherozoa</taxon>
        <taxon>Asterozoa</taxon>
        <taxon>Asteroidea</taxon>
        <taxon>Valvatacea</taxon>
        <taxon>Valvatida</taxon>
        <taxon>Acanthasteridae</taxon>
        <taxon>Acanthaster</taxon>
    </lineage>
</organism>
<dbReference type="AlphaFoldDB" id="A0A8B7ZHA5"/>
<dbReference type="InterPro" id="IPR031148">
    <property type="entry name" value="Plexin"/>
</dbReference>
<name>A0A8B7ZHA5_ACAPL</name>
<accession>A0A8B7ZHA5</accession>
<dbReference type="RefSeq" id="XP_022104964.1">
    <property type="nucleotide sequence ID" value="XM_022249272.1"/>
</dbReference>
<protein>
    <submittedName>
        <fullName evidence="3">Plexin-B3-like</fullName>
    </submittedName>
</protein>
<gene>
    <name evidence="3" type="primary">LOC110986932</name>
</gene>
<dbReference type="GeneID" id="110986932"/>
<dbReference type="OrthoDB" id="125363at2759"/>
<feature type="transmembrane region" description="Helical" evidence="1">
    <location>
        <begin position="65"/>
        <end position="90"/>
    </location>
</feature>
<dbReference type="KEGG" id="aplc:110986932"/>
<dbReference type="GO" id="GO:0002116">
    <property type="term" value="C:semaphorin receptor complex"/>
    <property type="evidence" value="ECO:0007669"/>
    <property type="project" value="TreeGrafter"/>
</dbReference>